<dbReference type="EMBL" id="BAAAVI010000013">
    <property type="protein sequence ID" value="GAA2864310.1"/>
    <property type="molecule type" value="Genomic_DNA"/>
</dbReference>
<accession>A0ABP6IC70</accession>
<evidence type="ECO:0000256" key="1">
    <source>
        <dbReference type="SAM" id="MobiDB-lite"/>
    </source>
</evidence>
<gene>
    <name evidence="2" type="ORF">GCM10010517_23500</name>
</gene>
<feature type="compositionally biased region" description="Pro residues" evidence="1">
    <location>
        <begin position="90"/>
        <end position="101"/>
    </location>
</feature>
<feature type="compositionally biased region" description="Low complexity" evidence="1">
    <location>
        <begin position="80"/>
        <end position="89"/>
    </location>
</feature>
<dbReference type="RefSeq" id="WP_344970464.1">
    <property type="nucleotide sequence ID" value="NZ_BAAAVI010000013.1"/>
</dbReference>
<name>A0ABP6IC70_9ACTN</name>
<sequence>MPPRPRSDAAEVHAAEQVQAGAYGWVVMWRPWRQCFTAWECRDPDRVRIVEARSAGELLARMRTVEAELRRAVSPVSPVFPASPMSPTLPASPAPPVPAGKPLPNWTDHGSPPRVPVFNSDRE</sequence>
<dbReference type="Proteomes" id="UP001500831">
    <property type="component" value="Unassembled WGS sequence"/>
</dbReference>
<comment type="caution">
    <text evidence="2">The sequence shown here is derived from an EMBL/GenBank/DDBJ whole genome shotgun (WGS) entry which is preliminary data.</text>
</comment>
<reference evidence="3" key="1">
    <citation type="journal article" date="2019" name="Int. J. Syst. Evol. Microbiol.">
        <title>The Global Catalogue of Microorganisms (GCM) 10K type strain sequencing project: providing services to taxonomists for standard genome sequencing and annotation.</title>
        <authorList>
            <consortium name="The Broad Institute Genomics Platform"/>
            <consortium name="The Broad Institute Genome Sequencing Center for Infectious Disease"/>
            <person name="Wu L."/>
            <person name="Ma J."/>
        </authorList>
    </citation>
    <scope>NUCLEOTIDE SEQUENCE [LARGE SCALE GENOMIC DNA]</scope>
    <source>
        <strain evidence="3">JCM 6242</strain>
    </source>
</reference>
<protein>
    <submittedName>
        <fullName evidence="2">Uncharacterized protein</fullName>
    </submittedName>
</protein>
<organism evidence="2 3">
    <name type="scientific">Streptosporangium fragile</name>
    <dbReference type="NCBI Taxonomy" id="46186"/>
    <lineage>
        <taxon>Bacteria</taxon>
        <taxon>Bacillati</taxon>
        <taxon>Actinomycetota</taxon>
        <taxon>Actinomycetes</taxon>
        <taxon>Streptosporangiales</taxon>
        <taxon>Streptosporangiaceae</taxon>
        <taxon>Streptosporangium</taxon>
    </lineage>
</organism>
<evidence type="ECO:0000313" key="2">
    <source>
        <dbReference type="EMBL" id="GAA2864310.1"/>
    </source>
</evidence>
<keyword evidence="3" id="KW-1185">Reference proteome</keyword>
<proteinExistence type="predicted"/>
<evidence type="ECO:0000313" key="3">
    <source>
        <dbReference type="Proteomes" id="UP001500831"/>
    </source>
</evidence>
<feature type="region of interest" description="Disordered" evidence="1">
    <location>
        <begin position="80"/>
        <end position="123"/>
    </location>
</feature>